<feature type="compositionally biased region" description="Low complexity" evidence="1">
    <location>
        <begin position="233"/>
        <end position="255"/>
    </location>
</feature>
<evidence type="ECO:0000256" key="2">
    <source>
        <dbReference type="SAM" id="Phobius"/>
    </source>
</evidence>
<dbReference type="NCBIfam" id="NF041527">
    <property type="entry name" value="SCO1860_LAETG"/>
    <property type="match status" value="1"/>
</dbReference>
<keyword evidence="2" id="KW-0812">Transmembrane</keyword>
<evidence type="ECO:0000313" key="4">
    <source>
        <dbReference type="EMBL" id="KUH36497.1"/>
    </source>
</evidence>
<dbReference type="EMBL" id="LNSV01000074">
    <property type="protein sequence ID" value="KUH36497.1"/>
    <property type="molecule type" value="Genomic_DNA"/>
</dbReference>
<comment type="caution">
    <text evidence="4">The sequence shown here is derived from an EMBL/GenBank/DDBJ whole genome shotgun (WGS) entry which is preliminary data.</text>
</comment>
<evidence type="ECO:0000313" key="5">
    <source>
        <dbReference type="Proteomes" id="UP000054011"/>
    </source>
</evidence>
<keyword evidence="2" id="KW-0472">Membrane</keyword>
<dbReference type="RefSeq" id="WP_058944218.1">
    <property type="nucleotide sequence ID" value="NZ_LNSV01000074.1"/>
</dbReference>
<dbReference type="AlphaFoldDB" id="A0A100Y2J3"/>
<accession>A0A100Y2J3</accession>
<gene>
    <name evidence="4" type="ORF">ATE80_23295</name>
</gene>
<dbReference type="NCBIfam" id="NF041528">
    <property type="entry name" value="strep_LAETG"/>
    <property type="match status" value="1"/>
</dbReference>
<evidence type="ECO:0000256" key="3">
    <source>
        <dbReference type="SAM" id="SignalP"/>
    </source>
</evidence>
<name>A0A100Y2J3_9ACTN</name>
<dbReference type="PROSITE" id="PS51318">
    <property type="entry name" value="TAT"/>
    <property type="match status" value="1"/>
</dbReference>
<feature type="region of interest" description="Disordered" evidence="1">
    <location>
        <begin position="231"/>
        <end position="283"/>
    </location>
</feature>
<dbReference type="OrthoDB" id="3853778at2"/>
<feature type="transmembrane region" description="Helical" evidence="2">
    <location>
        <begin position="286"/>
        <end position="305"/>
    </location>
</feature>
<dbReference type="Proteomes" id="UP000054011">
    <property type="component" value="Unassembled WGS sequence"/>
</dbReference>
<sequence>MSSTTFRRSAAAAVTALATAAPLALAAPAARATTDGEGRASAAVLRADLDVSLLDGGVRVPVNTALNDVRAPATAERTTLTVRVDGVDGGRPVRMLRADVASAKAAADARRAEGSVRLVRARVHLPGLPLLSLVEVEQVTAQAVCAAGARPTATANVLGPVTVLGRRVTLTAGGRTSVKVPGAGDVTLDLSRRSATSTTAAATALELKVSVDPLDLNVADVRGTVTLAEASCTRPRAASPSTAPEPSAPATSPAERPTEGLEPQSGGGTPEKEALAETGGDSRTPYVVAGAAALLTAGAATLALTRRARRERS</sequence>
<keyword evidence="3" id="KW-0732">Signal</keyword>
<feature type="chain" id="PRO_5007091163" description="Gram-positive cocci surface proteins LPxTG domain-containing protein" evidence="3">
    <location>
        <begin position="27"/>
        <end position="313"/>
    </location>
</feature>
<keyword evidence="2" id="KW-1133">Transmembrane helix</keyword>
<evidence type="ECO:0008006" key="6">
    <source>
        <dbReference type="Google" id="ProtNLM"/>
    </source>
</evidence>
<protein>
    <recommendedName>
        <fullName evidence="6">Gram-positive cocci surface proteins LPxTG domain-containing protein</fullName>
    </recommendedName>
</protein>
<proteinExistence type="predicted"/>
<evidence type="ECO:0000256" key="1">
    <source>
        <dbReference type="SAM" id="MobiDB-lite"/>
    </source>
</evidence>
<dbReference type="InterPro" id="IPR006311">
    <property type="entry name" value="TAT_signal"/>
</dbReference>
<reference evidence="4 5" key="1">
    <citation type="submission" date="2015-11" db="EMBL/GenBank/DDBJ databases">
        <title>Genome-wide analysis reveals the secondary metabolome in Streptomyces kanasensis ZX01.</title>
        <authorList>
            <person name="Zhang G."/>
            <person name="Han L."/>
            <person name="Feng J."/>
            <person name="Zhang X."/>
        </authorList>
    </citation>
    <scope>NUCLEOTIDE SEQUENCE [LARGE SCALE GENOMIC DNA]</scope>
    <source>
        <strain evidence="4 5">ZX01</strain>
    </source>
</reference>
<dbReference type="STRING" id="936756.ATE80_23295"/>
<feature type="signal peptide" evidence="3">
    <location>
        <begin position="1"/>
        <end position="26"/>
    </location>
</feature>
<organism evidence="4 5">
    <name type="scientific">Streptomyces kanasensis</name>
    <dbReference type="NCBI Taxonomy" id="936756"/>
    <lineage>
        <taxon>Bacteria</taxon>
        <taxon>Bacillati</taxon>
        <taxon>Actinomycetota</taxon>
        <taxon>Actinomycetes</taxon>
        <taxon>Kitasatosporales</taxon>
        <taxon>Streptomycetaceae</taxon>
        <taxon>Streptomyces</taxon>
    </lineage>
</organism>
<keyword evidence="5" id="KW-1185">Reference proteome</keyword>
<dbReference type="InterPro" id="IPR048202">
    <property type="entry name" value="SCO1860-like"/>
</dbReference>